<evidence type="ECO:0000256" key="1">
    <source>
        <dbReference type="ARBA" id="ARBA00004651"/>
    </source>
</evidence>
<comment type="subcellular location">
    <subcellularLocation>
        <location evidence="1">Cell membrane</location>
        <topology evidence="1">Multi-pass membrane protein</topology>
    </subcellularLocation>
    <subcellularLocation>
        <location evidence="6">Membrane</location>
        <topology evidence="6">Multi-pass membrane protein</topology>
    </subcellularLocation>
</comment>
<keyword evidence="8" id="KW-0732">Signal</keyword>
<dbReference type="Pfam" id="PF01618">
    <property type="entry name" value="MotA_ExbB"/>
    <property type="match status" value="1"/>
</dbReference>
<accession>A0ABW5D441</accession>
<dbReference type="PANTHER" id="PTHR30625:SF11">
    <property type="entry name" value="MOTA_TOLQ_EXBB PROTON CHANNEL DOMAIN-CONTAINING PROTEIN"/>
    <property type="match status" value="1"/>
</dbReference>
<feature type="signal peptide" evidence="8">
    <location>
        <begin position="1"/>
        <end position="31"/>
    </location>
</feature>
<feature type="chain" id="PRO_5047502512" evidence="8">
    <location>
        <begin position="32"/>
        <end position="463"/>
    </location>
</feature>
<dbReference type="Proteomes" id="UP001597375">
    <property type="component" value="Unassembled WGS sequence"/>
</dbReference>
<evidence type="ECO:0000256" key="5">
    <source>
        <dbReference type="ARBA" id="ARBA00023136"/>
    </source>
</evidence>
<name>A0ABW5D441_9BACT</name>
<feature type="transmembrane region" description="Helical" evidence="7">
    <location>
        <begin position="369"/>
        <end position="393"/>
    </location>
</feature>
<evidence type="ECO:0000256" key="6">
    <source>
        <dbReference type="RuleBase" id="RU004057"/>
    </source>
</evidence>
<feature type="domain" description="MotA/TolQ/ExbB proton channel" evidence="9">
    <location>
        <begin position="341"/>
        <end position="450"/>
    </location>
</feature>
<keyword evidence="4 7" id="KW-1133">Transmembrane helix</keyword>
<feature type="transmembrane region" description="Helical" evidence="7">
    <location>
        <begin position="273"/>
        <end position="291"/>
    </location>
</feature>
<keyword evidence="6" id="KW-0813">Transport</keyword>
<evidence type="ECO:0000259" key="9">
    <source>
        <dbReference type="Pfam" id="PF01618"/>
    </source>
</evidence>
<reference evidence="11" key="1">
    <citation type="journal article" date="2019" name="Int. J. Syst. Evol. Microbiol.">
        <title>The Global Catalogue of Microorganisms (GCM) 10K type strain sequencing project: providing services to taxonomists for standard genome sequencing and annotation.</title>
        <authorList>
            <consortium name="The Broad Institute Genomics Platform"/>
            <consortium name="The Broad Institute Genome Sequencing Center for Infectious Disease"/>
            <person name="Wu L."/>
            <person name="Ma J."/>
        </authorList>
    </citation>
    <scope>NUCLEOTIDE SEQUENCE [LARGE SCALE GENOMIC DNA]</scope>
    <source>
        <strain evidence="11">CGMCC 4.7106</strain>
    </source>
</reference>
<evidence type="ECO:0000256" key="7">
    <source>
        <dbReference type="SAM" id="Phobius"/>
    </source>
</evidence>
<dbReference type="EMBL" id="JBHUIT010000002">
    <property type="protein sequence ID" value="MFD2255832.1"/>
    <property type="molecule type" value="Genomic_DNA"/>
</dbReference>
<dbReference type="PANTHER" id="PTHR30625">
    <property type="entry name" value="PROTEIN TOLQ"/>
    <property type="match status" value="1"/>
</dbReference>
<evidence type="ECO:0000256" key="2">
    <source>
        <dbReference type="ARBA" id="ARBA00022475"/>
    </source>
</evidence>
<evidence type="ECO:0000313" key="10">
    <source>
        <dbReference type="EMBL" id="MFD2255832.1"/>
    </source>
</evidence>
<feature type="transmembrane region" description="Helical" evidence="7">
    <location>
        <begin position="413"/>
        <end position="438"/>
    </location>
</feature>
<keyword evidence="2" id="KW-1003">Cell membrane</keyword>
<keyword evidence="11" id="KW-1185">Reference proteome</keyword>
<dbReference type="InterPro" id="IPR050790">
    <property type="entry name" value="ExbB/TolQ_transport"/>
</dbReference>
<gene>
    <name evidence="10" type="ORF">ACFSSA_04005</name>
</gene>
<comment type="caution">
    <text evidence="10">The sequence shown here is derived from an EMBL/GenBank/DDBJ whole genome shotgun (WGS) entry which is preliminary data.</text>
</comment>
<sequence>MSSAQKITSAVLRIRMISPLILLLASGPSHAETSIEDALKEAKSDLNSTLATLEKTRTEIAAEKPELSAVFQKIEQELREKRRLARIARLSKDDRAMELRQLQADLNTRRQDATYLAGLLKDHALKTTTLSIPGAATLDVKPETIAASANVPAEALAARLSILDASLSQLEELLGGSTASGQAADPEGKILDGTLAAFGPVSYFLSSDKSKGGDIVASKSGGAPSFVPGDAAAIASLISGNETTLPLDPTGGNARAMDEIDGGPLDLVRKGGLWIWPIIFLAVLSIIFGLIKLSQFVRLREPSDAWVTAILAALRTGDRQKAAQLAIDQNHPAGPVMEKLVIVSENSADLVEETLYEQLMNVQSKASTLLPVIAITAATAPLLGLLGTVSGMISTFNLITLFGSGDPKPLAGGISEALITTLFGLVVAIPALVLHAFLSRRAQGIVQTTERLGLSFVNGLRAK</sequence>
<evidence type="ECO:0000256" key="4">
    <source>
        <dbReference type="ARBA" id="ARBA00022989"/>
    </source>
</evidence>
<proteinExistence type="inferred from homology"/>
<evidence type="ECO:0000256" key="8">
    <source>
        <dbReference type="SAM" id="SignalP"/>
    </source>
</evidence>
<organism evidence="10 11">
    <name type="scientific">Luteolibacter algae</name>
    <dbReference type="NCBI Taxonomy" id="454151"/>
    <lineage>
        <taxon>Bacteria</taxon>
        <taxon>Pseudomonadati</taxon>
        <taxon>Verrucomicrobiota</taxon>
        <taxon>Verrucomicrobiia</taxon>
        <taxon>Verrucomicrobiales</taxon>
        <taxon>Verrucomicrobiaceae</taxon>
        <taxon>Luteolibacter</taxon>
    </lineage>
</organism>
<keyword evidence="5 7" id="KW-0472">Membrane</keyword>
<comment type="similarity">
    <text evidence="6">Belongs to the exbB/tolQ family.</text>
</comment>
<dbReference type="InterPro" id="IPR002898">
    <property type="entry name" value="MotA_ExbB_proton_chnl"/>
</dbReference>
<evidence type="ECO:0000256" key="3">
    <source>
        <dbReference type="ARBA" id="ARBA00022692"/>
    </source>
</evidence>
<evidence type="ECO:0000313" key="11">
    <source>
        <dbReference type="Proteomes" id="UP001597375"/>
    </source>
</evidence>
<keyword evidence="6" id="KW-0653">Protein transport</keyword>
<protein>
    <submittedName>
        <fullName evidence="10">MotA/TolQ/ExbB proton channel family protein</fullName>
    </submittedName>
</protein>
<dbReference type="RefSeq" id="WP_386818532.1">
    <property type="nucleotide sequence ID" value="NZ_JBHUIT010000002.1"/>
</dbReference>
<keyword evidence="3 7" id="KW-0812">Transmembrane</keyword>